<reference evidence="1 3" key="1">
    <citation type="submission" date="2019-12" db="EMBL/GenBank/DDBJ databases">
        <title>Genomic-based taxomic classification of the family Erythrobacteraceae.</title>
        <authorList>
            <person name="Xu L."/>
        </authorList>
    </citation>
    <scope>NUCLEOTIDE SEQUENCE [LARGE SCALE GENOMIC DNA]</scope>
    <source>
        <strain evidence="1 3">JCM 16677</strain>
    </source>
</reference>
<organism evidence="1 3">
    <name type="scientific">Parerythrobacter jejuensis</name>
    <dbReference type="NCBI Taxonomy" id="795812"/>
    <lineage>
        <taxon>Bacteria</taxon>
        <taxon>Pseudomonadati</taxon>
        <taxon>Pseudomonadota</taxon>
        <taxon>Alphaproteobacteria</taxon>
        <taxon>Sphingomonadales</taxon>
        <taxon>Erythrobacteraceae</taxon>
        <taxon>Parerythrobacter</taxon>
    </lineage>
</organism>
<name>A0A845ANS1_9SPHN</name>
<dbReference type="EMBL" id="WTYE01000001">
    <property type="protein sequence ID" value="MXP30501.1"/>
    <property type="molecule type" value="Genomic_DNA"/>
</dbReference>
<dbReference type="Proteomes" id="UP000446786">
    <property type="component" value="Unassembled WGS sequence"/>
</dbReference>
<keyword evidence="3" id="KW-1185">Reference proteome</keyword>
<comment type="caution">
    <text evidence="1">The sequence shown here is derived from an EMBL/GenBank/DDBJ whole genome shotgun (WGS) entry which is preliminary data.</text>
</comment>
<proteinExistence type="predicted"/>
<sequence>MEACNWQEPGGLPEVNRMVDFIEGLGIEVFVDTVPDAEEMGMTIRKGAIIIDPAAPVYPGDLLHEAGHLAVADPQQRATMEQMSDDPGEEMAAIAWSAAATVPCEITLEVLFHDMGYKGHAASLRMNFSQGNFLGVPMLAMWDMTAELHRPTPDMPAYPRMTRWLRGGDPVA</sequence>
<evidence type="ECO:0000313" key="3">
    <source>
        <dbReference type="Proteomes" id="UP000446786"/>
    </source>
</evidence>
<accession>A0A845ANS1</accession>
<evidence type="ECO:0000313" key="2">
    <source>
        <dbReference type="EMBL" id="MXP33261.1"/>
    </source>
</evidence>
<evidence type="ECO:0000313" key="1">
    <source>
        <dbReference type="EMBL" id="MXP30501.1"/>
    </source>
</evidence>
<dbReference type="AlphaFoldDB" id="A0A845ANS1"/>
<dbReference type="OrthoDB" id="1441538at2"/>
<protein>
    <submittedName>
        <fullName evidence="1">Uncharacterized protein</fullName>
    </submittedName>
</protein>
<dbReference type="EMBL" id="WTYE01000001">
    <property type="protein sequence ID" value="MXP33261.1"/>
    <property type="molecule type" value="Genomic_DNA"/>
</dbReference>
<gene>
    <name evidence="1" type="ORF">GRI94_01555</name>
    <name evidence="2" type="ORF">GRI94_15645</name>
</gene>